<accession>A0A0F9FJM3</accession>
<sequence>VLNDHDTVVRRIERAPIELDSLLSTKPDSPVAYYGLTHIPLAFYLGYQLSDSKYQIQLFELNNTSGRWDQLNGLSTPVSLIADKSTLARNDNSGDVIMSIGISYPVHQSEIDELGLSNILGQVSLNAETPQRQLITNDTQIDQVCAEFKSMLEHIKNTCPNREKIHLFYSGPVSLCFALGRCMSERIDSEIISYNYSVKETPKYNWALSLNGPTTKSANINKIAA</sequence>
<dbReference type="EMBL" id="LAZR01021066">
    <property type="protein sequence ID" value="KKL86599.1"/>
    <property type="molecule type" value="Genomic_DNA"/>
</dbReference>
<feature type="domain" description="SMODS-associated and fused to various effectors" evidence="1">
    <location>
        <begin position="27"/>
        <end position="210"/>
    </location>
</feature>
<dbReference type="NCBIfam" id="NF033611">
    <property type="entry name" value="SAVED"/>
    <property type="match status" value="1"/>
</dbReference>
<reference evidence="2" key="1">
    <citation type="journal article" date="2015" name="Nature">
        <title>Complex archaea that bridge the gap between prokaryotes and eukaryotes.</title>
        <authorList>
            <person name="Spang A."/>
            <person name="Saw J.H."/>
            <person name="Jorgensen S.L."/>
            <person name="Zaremba-Niedzwiedzka K."/>
            <person name="Martijn J."/>
            <person name="Lind A.E."/>
            <person name="van Eijk R."/>
            <person name="Schleper C."/>
            <person name="Guy L."/>
            <person name="Ettema T.J."/>
        </authorList>
    </citation>
    <scope>NUCLEOTIDE SEQUENCE</scope>
</reference>
<name>A0A0F9FJM3_9ZZZZ</name>
<evidence type="ECO:0000259" key="1">
    <source>
        <dbReference type="Pfam" id="PF18145"/>
    </source>
</evidence>
<protein>
    <recommendedName>
        <fullName evidence="1">SMODS-associated and fused to various effectors domain-containing protein</fullName>
    </recommendedName>
</protein>
<dbReference type="InterPro" id="IPR040836">
    <property type="entry name" value="SAVED"/>
</dbReference>
<feature type="non-terminal residue" evidence="2">
    <location>
        <position position="1"/>
    </location>
</feature>
<gene>
    <name evidence="2" type="ORF">LCGC14_1943090</name>
</gene>
<evidence type="ECO:0000313" key="2">
    <source>
        <dbReference type="EMBL" id="KKL86599.1"/>
    </source>
</evidence>
<dbReference type="AlphaFoldDB" id="A0A0F9FJM3"/>
<dbReference type="Pfam" id="PF18145">
    <property type="entry name" value="SAVED"/>
    <property type="match status" value="1"/>
</dbReference>
<proteinExistence type="predicted"/>
<comment type="caution">
    <text evidence="2">The sequence shown here is derived from an EMBL/GenBank/DDBJ whole genome shotgun (WGS) entry which is preliminary data.</text>
</comment>
<organism evidence="2">
    <name type="scientific">marine sediment metagenome</name>
    <dbReference type="NCBI Taxonomy" id="412755"/>
    <lineage>
        <taxon>unclassified sequences</taxon>
        <taxon>metagenomes</taxon>
        <taxon>ecological metagenomes</taxon>
    </lineage>
</organism>